<dbReference type="InParanoid" id="A0A7M7HEE3"/>
<evidence type="ECO:0000256" key="3">
    <source>
        <dbReference type="ARBA" id="ARBA00016885"/>
    </source>
</evidence>
<organism evidence="15 16">
    <name type="scientific">Strongylocentrotus purpuratus</name>
    <name type="common">Purple sea urchin</name>
    <dbReference type="NCBI Taxonomy" id="7668"/>
    <lineage>
        <taxon>Eukaryota</taxon>
        <taxon>Metazoa</taxon>
        <taxon>Echinodermata</taxon>
        <taxon>Eleutherozoa</taxon>
        <taxon>Echinozoa</taxon>
        <taxon>Echinoidea</taxon>
        <taxon>Euechinoidea</taxon>
        <taxon>Echinacea</taxon>
        <taxon>Camarodonta</taxon>
        <taxon>Echinidea</taxon>
        <taxon>Strongylocentrotidae</taxon>
        <taxon>Strongylocentrotus</taxon>
    </lineage>
</organism>
<sequence>MNLPRKLTSQFAEICSMNVKNMGRTTADRNGKQRESFEKTYSIGSLIGSGGFGTVYAGSRISDNLPVAIKLVNKEKVNDWVQLNGREVPLEVSLLKRVSSIHGCISMLDYFEQPDSFVIVMERPDPAKDLFDFITEQGPLPEELCRRFFKQIVETTSRCHEAGVVHRDLKDENVLVDLKTGHLKIIDFGSGAFLKDTVYKDFDGTRVYSPPEWITSHRYHGRSATIWSLGILLFDMACGDIPFEKDDEICRAELYFRDGLSHSLKNLIQSMLQVKPQHRLKIEDILDHPWMREGQTDNGGQKIICTGHSMNSLDNSPYSSTNSSHEDIHKAQTCQCTVSHPSNCFIHNRASDVVSQTLSSVKLLSNSQDSDSSDSGIEDGEVRDCLFVPIAQHS</sequence>
<comment type="similarity">
    <text evidence="13">Belongs to the protein kinase superfamily.</text>
</comment>
<evidence type="ECO:0000259" key="14">
    <source>
        <dbReference type="PROSITE" id="PS50011"/>
    </source>
</evidence>
<dbReference type="GO" id="GO:0004674">
    <property type="term" value="F:protein serine/threonine kinase activity"/>
    <property type="evidence" value="ECO:0000318"/>
    <property type="project" value="GO_Central"/>
</dbReference>
<name>A0A7M7HEE3_STRPU</name>
<dbReference type="GO" id="GO:0005737">
    <property type="term" value="C:cytoplasm"/>
    <property type="evidence" value="ECO:0000318"/>
    <property type="project" value="GO_Central"/>
</dbReference>
<dbReference type="SUPFAM" id="SSF56112">
    <property type="entry name" value="Protein kinase-like (PK-like)"/>
    <property type="match status" value="1"/>
</dbReference>
<evidence type="ECO:0000256" key="5">
    <source>
        <dbReference type="ARBA" id="ARBA00022679"/>
    </source>
</evidence>
<evidence type="ECO:0000256" key="11">
    <source>
        <dbReference type="ARBA" id="ARBA00048679"/>
    </source>
</evidence>
<dbReference type="Gene3D" id="3.30.200.20">
    <property type="entry name" value="Phosphorylase Kinase, domain 1"/>
    <property type="match status" value="1"/>
</dbReference>
<dbReference type="EC" id="2.7.11.1" evidence="2"/>
<dbReference type="GeneID" id="753187"/>
<evidence type="ECO:0000256" key="2">
    <source>
        <dbReference type="ARBA" id="ARBA00012513"/>
    </source>
</evidence>
<keyword evidence="8 12" id="KW-0067">ATP-binding</keyword>
<dbReference type="CDD" id="cd14005">
    <property type="entry name" value="STKc_PIM"/>
    <property type="match status" value="1"/>
</dbReference>
<evidence type="ECO:0000256" key="1">
    <source>
        <dbReference type="ARBA" id="ARBA00004192"/>
    </source>
</evidence>
<dbReference type="GO" id="GO:0005524">
    <property type="term" value="F:ATP binding"/>
    <property type="evidence" value="ECO:0007669"/>
    <property type="project" value="UniProtKB-UniRule"/>
</dbReference>
<dbReference type="GO" id="GO:0030430">
    <property type="term" value="C:host cell cytoplasm"/>
    <property type="evidence" value="ECO:0007669"/>
    <property type="project" value="UniProtKB-SubCell"/>
</dbReference>
<feature type="domain" description="Protein kinase" evidence="14">
    <location>
        <begin position="41"/>
        <end position="291"/>
    </location>
</feature>
<dbReference type="InterPro" id="IPR051138">
    <property type="entry name" value="PIM_Ser/Thr_kinase"/>
</dbReference>
<dbReference type="PANTHER" id="PTHR22984">
    <property type="entry name" value="SERINE/THREONINE-PROTEIN KINASE PIM"/>
    <property type="match status" value="1"/>
</dbReference>
<evidence type="ECO:0000256" key="7">
    <source>
        <dbReference type="ARBA" id="ARBA00022777"/>
    </source>
</evidence>
<evidence type="ECO:0000256" key="6">
    <source>
        <dbReference type="ARBA" id="ARBA00022741"/>
    </source>
</evidence>
<dbReference type="FunFam" id="1.10.510.10:FF:000571">
    <property type="entry name" value="Maternal embryonic leucine zipper kinase"/>
    <property type="match status" value="1"/>
</dbReference>
<keyword evidence="5" id="KW-0808">Transferase</keyword>
<comment type="catalytic activity">
    <reaction evidence="10">
        <text>L-threonyl-[protein] + ATP = O-phospho-L-threonyl-[protein] + ADP + H(+)</text>
        <dbReference type="Rhea" id="RHEA:46608"/>
        <dbReference type="Rhea" id="RHEA-COMP:11060"/>
        <dbReference type="Rhea" id="RHEA-COMP:11605"/>
        <dbReference type="ChEBI" id="CHEBI:15378"/>
        <dbReference type="ChEBI" id="CHEBI:30013"/>
        <dbReference type="ChEBI" id="CHEBI:30616"/>
        <dbReference type="ChEBI" id="CHEBI:61977"/>
        <dbReference type="ChEBI" id="CHEBI:456216"/>
        <dbReference type="EC" id="2.7.11.1"/>
    </reaction>
</comment>
<evidence type="ECO:0000313" key="15">
    <source>
        <dbReference type="EnsemblMetazoa" id="XP_011662304"/>
    </source>
</evidence>
<dbReference type="AlphaFoldDB" id="A0A7M7HEE3"/>
<keyword evidence="6 12" id="KW-0547">Nucleotide-binding</keyword>
<dbReference type="InterPro" id="IPR000719">
    <property type="entry name" value="Prot_kinase_dom"/>
</dbReference>
<reference evidence="15" key="2">
    <citation type="submission" date="2021-01" db="UniProtKB">
        <authorList>
            <consortium name="EnsemblMetazoa"/>
        </authorList>
    </citation>
    <scope>IDENTIFICATION</scope>
</reference>
<dbReference type="Pfam" id="PF00069">
    <property type="entry name" value="Pkinase"/>
    <property type="match status" value="1"/>
</dbReference>
<evidence type="ECO:0000313" key="16">
    <source>
        <dbReference type="Proteomes" id="UP000007110"/>
    </source>
</evidence>
<feature type="binding site" evidence="12">
    <location>
        <position position="70"/>
    </location>
    <ligand>
        <name>ATP</name>
        <dbReference type="ChEBI" id="CHEBI:30616"/>
    </ligand>
</feature>
<keyword evidence="7" id="KW-0418">Kinase</keyword>
<dbReference type="SMART" id="SM00220">
    <property type="entry name" value="S_TKc"/>
    <property type="match status" value="1"/>
</dbReference>
<reference evidence="16" key="1">
    <citation type="submission" date="2015-02" db="EMBL/GenBank/DDBJ databases">
        <title>Genome sequencing for Strongylocentrotus purpuratus.</title>
        <authorList>
            <person name="Murali S."/>
            <person name="Liu Y."/>
            <person name="Vee V."/>
            <person name="English A."/>
            <person name="Wang M."/>
            <person name="Skinner E."/>
            <person name="Han Y."/>
            <person name="Muzny D.M."/>
            <person name="Worley K.C."/>
            <person name="Gibbs R.A."/>
        </authorList>
    </citation>
    <scope>NUCLEOTIDE SEQUENCE</scope>
</reference>
<dbReference type="KEGG" id="spu:753187"/>
<dbReference type="InterPro" id="IPR008271">
    <property type="entry name" value="Ser/Thr_kinase_AS"/>
</dbReference>
<dbReference type="InterPro" id="IPR017441">
    <property type="entry name" value="Protein_kinase_ATP_BS"/>
</dbReference>
<comment type="subcellular location">
    <subcellularLocation>
        <location evidence="1">Host cytoplasm</location>
    </subcellularLocation>
</comment>
<evidence type="ECO:0000256" key="8">
    <source>
        <dbReference type="ARBA" id="ARBA00022840"/>
    </source>
</evidence>
<dbReference type="PANTHER" id="PTHR22984:SF25">
    <property type="entry name" value="PROTEIN KINASE DOMAIN-CONTAINING PROTEIN"/>
    <property type="match status" value="1"/>
</dbReference>
<proteinExistence type="inferred from homology"/>
<dbReference type="PROSITE" id="PS50011">
    <property type="entry name" value="PROTEIN_KINASE_DOM"/>
    <property type="match status" value="1"/>
</dbReference>
<keyword evidence="9" id="KW-1035">Host cytoplasm</keyword>
<dbReference type="Gene3D" id="1.10.510.10">
    <property type="entry name" value="Transferase(Phosphotransferase) domain 1"/>
    <property type="match status" value="1"/>
</dbReference>
<dbReference type="InterPro" id="IPR011009">
    <property type="entry name" value="Kinase-like_dom_sf"/>
</dbReference>
<keyword evidence="16" id="KW-1185">Reference proteome</keyword>
<dbReference type="PROSITE" id="PS00108">
    <property type="entry name" value="PROTEIN_KINASE_ST"/>
    <property type="match status" value="1"/>
</dbReference>
<protein>
    <recommendedName>
        <fullName evidence="3">Serine/threonine-protein kinase 1</fullName>
        <ecNumber evidence="2">2.7.11.1</ecNumber>
    </recommendedName>
</protein>
<dbReference type="FunFam" id="3.30.200.20:FF:000547">
    <property type="entry name" value="Serine/threonine-protein kinase prk-2"/>
    <property type="match status" value="1"/>
</dbReference>
<accession>A0A7M7HEE3</accession>
<dbReference type="OrthoDB" id="193931at2759"/>
<comment type="catalytic activity">
    <reaction evidence="11">
        <text>L-seryl-[protein] + ATP = O-phospho-L-seryl-[protein] + ADP + H(+)</text>
        <dbReference type="Rhea" id="RHEA:17989"/>
        <dbReference type="Rhea" id="RHEA-COMP:9863"/>
        <dbReference type="Rhea" id="RHEA-COMP:11604"/>
        <dbReference type="ChEBI" id="CHEBI:15378"/>
        <dbReference type="ChEBI" id="CHEBI:29999"/>
        <dbReference type="ChEBI" id="CHEBI:30616"/>
        <dbReference type="ChEBI" id="CHEBI:83421"/>
        <dbReference type="ChEBI" id="CHEBI:456216"/>
        <dbReference type="EC" id="2.7.11.1"/>
    </reaction>
</comment>
<dbReference type="EnsemblMetazoa" id="XM_011664002">
    <property type="protein sequence ID" value="XP_011662304"/>
    <property type="gene ID" value="LOC753187"/>
</dbReference>
<evidence type="ECO:0000256" key="13">
    <source>
        <dbReference type="RuleBase" id="RU000304"/>
    </source>
</evidence>
<dbReference type="RefSeq" id="XP_011662304.2">
    <property type="nucleotide sequence ID" value="XM_011664002.2"/>
</dbReference>
<dbReference type="FunCoup" id="A0A7M7HEE3">
    <property type="interactions" value="102"/>
</dbReference>
<dbReference type="GO" id="GO:0043066">
    <property type="term" value="P:negative regulation of apoptotic process"/>
    <property type="evidence" value="ECO:0000318"/>
    <property type="project" value="GO_Central"/>
</dbReference>
<dbReference type="OMA" id="WGTINGT"/>
<evidence type="ECO:0000256" key="4">
    <source>
        <dbReference type="ARBA" id="ARBA00022527"/>
    </source>
</evidence>
<evidence type="ECO:0000256" key="9">
    <source>
        <dbReference type="ARBA" id="ARBA00023200"/>
    </source>
</evidence>
<evidence type="ECO:0000256" key="10">
    <source>
        <dbReference type="ARBA" id="ARBA00047899"/>
    </source>
</evidence>
<dbReference type="PROSITE" id="PS00107">
    <property type="entry name" value="PROTEIN_KINASE_ATP"/>
    <property type="match status" value="1"/>
</dbReference>
<dbReference type="GO" id="GO:0007346">
    <property type="term" value="P:regulation of mitotic cell cycle"/>
    <property type="evidence" value="ECO:0000318"/>
    <property type="project" value="GO_Central"/>
</dbReference>
<dbReference type="Proteomes" id="UP000007110">
    <property type="component" value="Unassembled WGS sequence"/>
</dbReference>
<evidence type="ECO:0000256" key="12">
    <source>
        <dbReference type="PROSITE-ProRule" id="PRU10141"/>
    </source>
</evidence>
<keyword evidence="4 13" id="KW-0723">Serine/threonine-protein kinase</keyword>